<dbReference type="EMBL" id="NBNE01004292">
    <property type="protein sequence ID" value="OWZ05708.1"/>
    <property type="molecule type" value="Genomic_DNA"/>
</dbReference>
<name>A0A225VLG8_9STRA</name>
<sequence>MKAGVQGMQQQVRVREKEAVAIIGRLRGVTMESALAKDVVEKDLESGTITVKKGERKTSDACVRPAVSRKDKLSKFLEIVDETCVDEWRKIDASVLQQKIAGVLSTKRHALPPRLLTLYLARKNEEWLKDDRHVKDFLRGRISTEFEEMRPSWVLADKELFGEDFQPGSREIHVLVVIPEQETTTYHPQILL</sequence>
<evidence type="ECO:0000313" key="6">
    <source>
        <dbReference type="Proteomes" id="UP000198211"/>
    </source>
</evidence>
<organism evidence="5 6">
    <name type="scientific">Phytophthora megakarya</name>
    <dbReference type="NCBI Taxonomy" id="4795"/>
    <lineage>
        <taxon>Eukaryota</taxon>
        <taxon>Sar</taxon>
        <taxon>Stramenopiles</taxon>
        <taxon>Oomycota</taxon>
        <taxon>Peronosporomycetes</taxon>
        <taxon>Peronosporales</taxon>
        <taxon>Peronosporaceae</taxon>
        <taxon>Phytophthora</taxon>
    </lineage>
</organism>
<feature type="domain" description="Crinkler effector protein N-terminal" evidence="4">
    <location>
        <begin position="94"/>
        <end position="177"/>
    </location>
</feature>
<keyword evidence="3" id="KW-0964">Secreted</keyword>
<evidence type="ECO:0000256" key="3">
    <source>
        <dbReference type="ARBA" id="ARBA00022525"/>
    </source>
</evidence>
<reference evidence="6" key="1">
    <citation type="submission" date="2017-03" db="EMBL/GenBank/DDBJ databases">
        <title>Phytopthora megakarya and P. palmivora, two closely related causual agents of cacao black pod achieved similar genome size and gene model numbers by different mechanisms.</title>
        <authorList>
            <person name="Ali S."/>
            <person name="Shao J."/>
            <person name="Larry D.J."/>
            <person name="Kronmiller B."/>
            <person name="Shen D."/>
            <person name="Strem M.D."/>
            <person name="Melnick R.L."/>
            <person name="Guiltinan M.J."/>
            <person name="Tyler B.M."/>
            <person name="Meinhardt L.W."/>
            <person name="Bailey B.A."/>
        </authorList>
    </citation>
    <scope>NUCLEOTIDE SEQUENCE [LARGE SCALE GENOMIC DNA]</scope>
    <source>
        <strain evidence="6">zdho120</strain>
    </source>
</reference>
<comment type="caution">
    <text evidence="5">The sequence shown here is derived from an EMBL/GenBank/DDBJ whole genome shotgun (WGS) entry which is preliminary data.</text>
</comment>
<keyword evidence="6" id="KW-1185">Reference proteome</keyword>
<dbReference type="InterPro" id="IPR045379">
    <property type="entry name" value="Crinkler_N"/>
</dbReference>
<dbReference type="Proteomes" id="UP000198211">
    <property type="component" value="Unassembled WGS sequence"/>
</dbReference>
<protein>
    <submittedName>
        <fullName evidence="5">Crinkler (CRN)</fullName>
    </submittedName>
</protein>
<dbReference type="GO" id="GO:0005576">
    <property type="term" value="C:extracellular region"/>
    <property type="evidence" value="ECO:0007669"/>
    <property type="project" value="UniProtKB-SubCell"/>
</dbReference>
<evidence type="ECO:0000313" key="5">
    <source>
        <dbReference type="EMBL" id="OWZ05708.1"/>
    </source>
</evidence>
<dbReference type="Pfam" id="PF20147">
    <property type="entry name" value="Crinkler"/>
    <property type="match status" value="1"/>
</dbReference>
<dbReference type="GO" id="GO:0043657">
    <property type="term" value="C:host cell"/>
    <property type="evidence" value="ECO:0007669"/>
    <property type="project" value="UniProtKB-SubCell"/>
</dbReference>
<accession>A0A225VLG8</accession>
<dbReference type="OrthoDB" id="165806at2759"/>
<evidence type="ECO:0000259" key="4">
    <source>
        <dbReference type="Pfam" id="PF20147"/>
    </source>
</evidence>
<evidence type="ECO:0000256" key="1">
    <source>
        <dbReference type="ARBA" id="ARBA00004340"/>
    </source>
</evidence>
<dbReference type="AlphaFoldDB" id="A0A225VLG8"/>
<gene>
    <name evidence="5" type="ORF">PHMEG_00022148</name>
</gene>
<comment type="subcellular location">
    <subcellularLocation>
        <location evidence="1">Host cell</location>
    </subcellularLocation>
    <subcellularLocation>
        <location evidence="2">Secreted</location>
    </subcellularLocation>
</comment>
<evidence type="ECO:0000256" key="2">
    <source>
        <dbReference type="ARBA" id="ARBA00004613"/>
    </source>
</evidence>
<proteinExistence type="predicted"/>